<comment type="caution">
    <text evidence="1">The sequence shown here is derived from an EMBL/GenBank/DDBJ whole genome shotgun (WGS) entry which is preliminary data.</text>
</comment>
<accession>A0A4C2A245</accession>
<protein>
    <submittedName>
        <fullName evidence="1">Uncharacterized protein</fullName>
    </submittedName>
</protein>
<proteinExistence type="predicted"/>
<dbReference type="Proteomes" id="UP000299102">
    <property type="component" value="Unassembled WGS sequence"/>
</dbReference>
<evidence type="ECO:0000313" key="1">
    <source>
        <dbReference type="EMBL" id="GBP94280.1"/>
    </source>
</evidence>
<keyword evidence="2" id="KW-1185">Reference proteome</keyword>
<name>A0A4C2A245_EUMVA</name>
<reference evidence="1 2" key="1">
    <citation type="journal article" date="2019" name="Commun. Biol.">
        <title>The bagworm genome reveals a unique fibroin gene that provides high tensile strength.</title>
        <authorList>
            <person name="Kono N."/>
            <person name="Nakamura H."/>
            <person name="Ohtoshi R."/>
            <person name="Tomita M."/>
            <person name="Numata K."/>
            <person name="Arakawa K."/>
        </authorList>
    </citation>
    <scope>NUCLEOTIDE SEQUENCE [LARGE SCALE GENOMIC DNA]</scope>
</reference>
<sequence>MLRVEQVFKISPVEAMRSKKETVRGIFTRMLSLYFSSHTEMFIIRRVVITIATCGTYDSVTIQLQDLHIDIEIDIDAGARRRLRLIRGVKNSQVRHLADDTDVLRTIRLFWSKATNYFAMKVLTALYGYDHEPFRAYGTTHETLPLTIALELCIAHGRRSPTLASSPPRSYLRHCDAFVTNFKEAEFSALY</sequence>
<dbReference type="EMBL" id="BGZK01002484">
    <property type="protein sequence ID" value="GBP94280.1"/>
    <property type="molecule type" value="Genomic_DNA"/>
</dbReference>
<gene>
    <name evidence="1" type="ORF">EVAR_102928_1</name>
</gene>
<organism evidence="1 2">
    <name type="scientific">Eumeta variegata</name>
    <name type="common">Bagworm moth</name>
    <name type="synonym">Eumeta japonica</name>
    <dbReference type="NCBI Taxonomy" id="151549"/>
    <lineage>
        <taxon>Eukaryota</taxon>
        <taxon>Metazoa</taxon>
        <taxon>Ecdysozoa</taxon>
        <taxon>Arthropoda</taxon>
        <taxon>Hexapoda</taxon>
        <taxon>Insecta</taxon>
        <taxon>Pterygota</taxon>
        <taxon>Neoptera</taxon>
        <taxon>Endopterygota</taxon>
        <taxon>Lepidoptera</taxon>
        <taxon>Glossata</taxon>
        <taxon>Ditrysia</taxon>
        <taxon>Tineoidea</taxon>
        <taxon>Psychidae</taxon>
        <taxon>Oiketicinae</taxon>
        <taxon>Eumeta</taxon>
    </lineage>
</organism>
<dbReference type="AlphaFoldDB" id="A0A4C2A245"/>
<evidence type="ECO:0000313" key="2">
    <source>
        <dbReference type="Proteomes" id="UP000299102"/>
    </source>
</evidence>